<proteinExistence type="inferred from homology"/>
<dbReference type="GO" id="GO:0005829">
    <property type="term" value="C:cytosol"/>
    <property type="evidence" value="ECO:0007669"/>
    <property type="project" value="TreeGrafter"/>
</dbReference>
<accession>A0A3A9Z7H1</accession>
<dbReference type="InterPro" id="IPR051463">
    <property type="entry name" value="Peptidase_U62_metallo"/>
</dbReference>
<dbReference type="Proteomes" id="UP000272474">
    <property type="component" value="Unassembled WGS sequence"/>
</dbReference>
<comment type="similarity">
    <text evidence="1">Belongs to the peptidase U62 family.</text>
</comment>
<dbReference type="InterPro" id="IPR036059">
    <property type="entry name" value="TldD/PmbA_sf"/>
</dbReference>
<reference evidence="4 5" key="1">
    <citation type="journal article" date="2014" name="Int. J. Syst. Evol. Microbiol.">
        <title>Streptomyces hoynatensis sp. nov., isolated from deep marine sediment.</title>
        <authorList>
            <person name="Veyisoglu A."/>
            <person name="Sahin N."/>
        </authorList>
    </citation>
    <scope>NUCLEOTIDE SEQUENCE [LARGE SCALE GENOMIC DNA]</scope>
    <source>
        <strain evidence="4 5">KCTC 29097</strain>
    </source>
</reference>
<dbReference type="SUPFAM" id="SSF111283">
    <property type="entry name" value="Putative modulator of DNA gyrase, PmbA/TldD"/>
    <property type="match status" value="1"/>
</dbReference>
<dbReference type="GO" id="GO:0008237">
    <property type="term" value="F:metallopeptidase activity"/>
    <property type="evidence" value="ECO:0007669"/>
    <property type="project" value="InterPro"/>
</dbReference>
<dbReference type="AlphaFoldDB" id="A0A3A9Z7H1"/>
<protein>
    <recommendedName>
        <fullName evidence="3">Metalloprotease TldD/E C-terminal domain-containing protein</fullName>
    </recommendedName>
</protein>
<dbReference type="OrthoDB" id="9803213at2"/>
<feature type="region of interest" description="Disordered" evidence="2">
    <location>
        <begin position="291"/>
        <end position="313"/>
    </location>
</feature>
<dbReference type="Pfam" id="PF19289">
    <property type="entry name" value="PmbA_TldD_3rd"/>
    <property type="match status" value="1"/>
</dbReference>
<keyword evidence="5" id="KW-1185">Reference proteome</keyword>
<comment type="caution">
    <text evidence="4">The sequence shown here is derived from an EMBL/GenBank/DDBJ whole genome shotgun (WGS) entry which is preliminary data.</text>
</comment>
<dbReference type="PANTHER" id="PTHR30624">
    <property type="entry name" value="UNCHARACTERIZED PROTEIN TLDD AND PMBA"/>
    <property type="match status" value="1"/>
</dbReference>
<dbReference type="InterPro" id="IPR045569">
    <property type="entry name" value="Metalloprtase-TldD/E_C"/>
</dbReference>
<gene>
    <name evidence="4" type="ORF">D7294_09940</name>
</gene>
<sequence>MRRSRAEAPPDVVFAESTVRSVRRYAEGALRWSERVTRRGACVEQHRPLTGTRHLCADGADLLGSRVARLSREAGAVVREVLSGGPGGCGQAGGGPGEEAERELRALSLDGGLTVTWAAYHQLAAVGDARRVVLDERSMRTVEVQAKAADGTVCAESAHWDPARPRESARRVELAAREALRIAALPRAPGPPRRCAVVLEPGRAGAFFHELVGHPMEGDIVAGRSSYLARRLGSAVAPGWLTVEDGAGAPGAGLVVGVDDEGTPVRTAAMLRGGVVAEALTDLATARHGGAAASRAGGAPGAARPAAATGSARRLDYRHPAVPRMRHTVARHAGVPEERPEGPWLAPRGVQLRWMNLLTGDFEFDVPLALLHGEGGGPRRAGPCTLAGNGLAVLAALRPGAPEVGCAGRARKGCGKLGQFPLVVSFGNSGLWFGGEAVDVRW</sequence>
<evidence type="ECO:0000256" key="1">
    <source>
        <dbReference type="ARBA" id="ARBA00005836"/>
    </source>
</evidence>
<dbReference type="PANTHER" id="PTHR30624:SF4">
    <property type="entry name" value="METALLOPROTEASE TLDD"/>
    <property type="match status" value="1"/>
</dbReference>
<evidence type="ECO:0000259" key="3">
    <source>
        <dbReference type="Pfam" id="PF19289"/>
    </source>
</evidence>
<feature type="domain" description="Metalloprotease TldD/E C-terminal" evidence="3">
    <location>
        <begin position="193"/>
        <end position="397"/>
    </location>
</feature>
<feature type="compositionally biased region" description="Low complexity" evidence="2">
    <location>
        <begin position="291"/>
        <end position="312"/>
    </location>
</feature>
<evidence type="ECO:0000256" key="2">
    <source>
        <dbReference type="SAM" id="MobiDB-lite"/>
    </source>
</evidence>
<dbReference type="GO" id="GO:0006508">
    <property type="term" value="P:proteolysis"/>
    <property type="evidence" value="ECO:0007669"/>
    <property type="project" value="InterPro"/>
</dbReference>
<evidence type="ECO:0000313" key="5">
    <source>
        <dbReference type="Proteomes" id="UP000272474"/>
    </source>
</evidence>
<organism evidence="4 5">
    <name type="scientific">Streptomyces hoynatensis</name>
    <dbReference type="NCBI Taxonomy" id="1141874"/>
    <lineage>
        <taxon>Bacteria</taxon>
        <taxon>Bacillati</taxon>
        <taxon>Actinomycetota</taxon>
        <taxon>Actinomycetes</taxon>
        <taxon>Kitasatosporales</taxon>
        <taxon>Streptomycetaceae</taxon>
        <taxon>Streptomyces</taxon>
    </lineage>
</organism>
<dbReference type="EMBL" id="RBAL01000004">
    <property type="protein sequence ID" value="RKN43989.1"/>
    <property type="molecule type" value="Genomic_DNA"/>
</dbReference>
<name>A0A3A9Z7H1_9ACTN</name>
<evidence type="ECO:0000313" key="4">
    <source>
        <dbReference type="EMBL" id="RKN43989.1"/>
    </source>
</evidence>
<dbReference type="RefSeq" id="WP_120677729.1">
    <property type="nucleotide sequence ID" value="NZ_RBAL01000004.1"/>
</dbReference>